<protein>
    <submittedName>
        <fullName evidence="1">Putative membrane protein</fullName>
    </submittedName>
</protein>
<evidence type="ECO:0000313" key="1">
    <source>
        <dbReference type="EMBL" id="NIK14652.1"/>
    </source>
</evidence>
<evidence type="ECO:0000313" key="2">
    <source>
        <dbReference type="Proteomes" id="UP000532769"/>
    </source>
</evidence>
<proteinExistence type="predicted"/>
<gene>
    <name evidence="1" type="ORF">BDD39_001162</name>
</gene>
<dbReference type="Proteomes" id="UP000532769">
    <property type="component" value="Unassembled WGS sequence"/>
</dbReference>
<comment type="caution">
    <text evidence="1">The sequence shown here is derived from an EMBL/GenBank/DDBJ whole genome shotgun (WGS) entry which is preliminary data.</text>
</comment>
<organism evidence="1 2">
    <name type="scientific">Saccharococcus thermophilus</name>
    <dbReference type="NCBI Taxonomy" id="29396"/>
    <lineage>
        <taxon>Bacteria</taxon>
        <taxon>Bacillati</taxon>
        <taxon>Bacillota</taxon>
        <taxon>Bacilli</taxon>
        <taxon>Bacillales</taxon>
        <taxon>Anoxybacillaceae</taxon>
        <taxon>Saccharococcus</taxon>
    </lineage>
</organism>
<dbReference type="AlphaFoldDB" id="A0A846MDM0"/>
<keyword evidence="2" id="KW-1185">Reference proteome</keyword>
<accession>A0A846MDM0</accession>
<dbReference type="EMBL" id="JAASRS010000001">
    <property type="protein sequence ID" value="NIK14652.1"/>
    <property type="molecule type" value="Genomic_DNA"/>
</dbReference>
<sequence length="44" mass="5120">MMKLRMNILILSVVLLVFPMNTLANEVHYEDKDTPISFMIEVLP</sequence>
<name>A0A846MDM0_9BACL</name>
<reference evidence="1 2" key="1">
    <citation type="submission" date="2020-03" db="EMBL/GenBank/DDBJ databases">
        <title>Genomic Encyclopedia of Archaeal and Bacterial Type Strains, Phase II (KMG-II): from individual species to whole genera.</title>
        <authorList>
            <person name="Goeker M."/>
        </authorList>
    </citation>
    <scope>NUCLEOTIDE SEQUENCE [LARGE SCALE GENOMIC DNA]</scope>
    <source>
        <strain evidence="1 2">DSM 4749</strain>
    </source>
</reference>